<dbReference type="SMART" id="SM00320">
    <property type="entry name" value="WD40"/>
    <property type="match status" value="2"/>
</dbReference>
<evidence type="ECO:0000256" key="1">
    <source>
        <dbReference type="ARBA" id="ARBA00022574"/>
    </source>
</evidence>
<evidence type="ECO:0000313" key="5">
    <source>
        <dbReference type="Proteomes" id="UP000837857"/>
    </source>
</evidence>
<keyword evidence="2" id="KW-0677">Repeat</keyword>
<protein>
    <recommendedName>
        <fullName evidence="3">F-box domain-containing protein</fullName>
    </recommendedName>
</protein>
<feature type="non-terminal residue" evidence="4">
    <location>
        <position position="1"/>
    </location>
</feature>
<evidence type="ECO:0000259" key="3">
    <source>
        <dbReference type="PROSITE" id="PS50181"/>
    </source>
</evidence>
<dbReference type="SUPFAM" id="SSF81383">
    <property type="entry name" value="F-box domain"/>
    <property type="match status" value="1"/>
</dbReference>
<dbReference type="PROSITE" id="PS50181">
    <property type="entry name" value="FBOX"/>
    <property type="match status" value="1"/>
</dbReference>
<dbReference type="PROSITE" id="PS00678">
    <property type="entry name" value="WD_REPEATS_1"/>
    <property type="match status" value="1"/>
</dbReference>
<feature type="domain" description="F-box" evidence="3">
    <location>
        <begin position="33"/>
        <end position="80"/>
    </location>
</feature>
<keyword evidence="5" id="KW-1185">Reference proteome</keyword>
<evidence type="ECO:0000313" key="4">
    <source>
        <dbReference type="EMBL" id="CAH2050731.1"/>
    </source>
</evidence>
<dbReference type="InterPro" id="IPR019775">
    <property type="entry name" value="WD40_repeat_CS"/>
</dbReference>
<dbReference type="SUPFAM" id="SSF50978">
    <property type="entry name" value="WD40 repeat-like"/>
    <property type="match status" value="1"/>
</dbReference>
<dbReference type="InterPro" id="IPR036047">
    <property type="entry name" value="F-box-like_dom_sf"/>
</dbReference>
<dbReference type="Pfam" id="PF12937">
    <property type="entry name" value="F-box-like"/>
    <property type="match status" value="1"/>
</dbReference>
<keyword evidence="1" id="KW-0853">WD repeat</keyword>
<dbReference type="SMART" id="SM00256">
    <property type="entry name" value="FBOX"/>
    <property type="match status" value="1"/>
</dbReference>
<accession>A0ABN8I8Z8</accession>
<dbReference type="InterPro" id="IPR001680">
    <property type="entry name" value="WD40_rpt"/>
</dbReference>
<organism evidence="4 5">
    <name type="scientific">Iphiclides podalirius</name>
    <name type="common">scarce swallowtail</name>
    <dbReference type="NCBI Taxonomy" id="110791"/>
    <lineage>
        <taxon>Eukaryota</taxon>
        <taxon>Metazoa</taxon>
        <taxon>Ecdysozoa</taxon>
        <taxon>Arthropoda</taxon>
        <taxon>Hexapoda</taxon>
        <taxon>Insecta</taxon>
        <taxon>Pterygota</taxon>
        <taxon>Neoptera</taxon>
        <taxon>Endopterygota</taxon>
        <taxon>Lepidoptera</taxon>
        <taxon>Glossata</taxon>
        <taxon>Ditrysia</taxon>
        <taxon>Papilionoidea</taxon>
        <taxon>Papilionidae</taxon>
        <taxon>Papilioninae</taxon>
        <taxon>Iphiclides</taxon>
    </lineage>
</organism>
<dbReference type="EMBL" id="OW152814">
    <property type="protein sequence ID" value="CAH2050731.1"/>
    <property type="molecule type" value="Genomic_DNA"/>
</dbReference>
<dbReference type="InterPro" id="IPR015943">
    <property type="entry name" value="WD40/YVTN_repeat-like_dom_sf"/>
</dbReference>
<dbReference type="InterPro" id="IPR036322">
    <property type="entry name" value="WD40_repeat_dom_sf"/>
</dbReference>
<evidence type="ECO:0000256" key="2">
    <source>
        <dbReference type="ARBA" id="ARBA00022737"/>
    </source>
</evidence>
<dbReference type="InterPro" id="IPR001810">
    <property type="entry name" value="F-box_dom"/>
</dbReference>
<name>A0ABN8I8Z8_9NEOP</name>
<gene>
    <name evidence="4" type="ORF">IPOD504_LOCUS7635</name>
</gene>
<reference evidence="4" key="1">
    <citation type="submission" date="2022-03" db="EMBL/GenBank/DDBJ databases">
        <authorList>
            <person name="Martin H S."/>
        </authorList>
    </citation>
    <scope>NUCLEOTIDE SEQUENCE</scope>
</reference>
<dbReference type="Gene3D" id="1.20.1280.50">
    <property type="match status" value="1"/>
</dbReference>
<dbReference type="Proteomes" id="UP000837857">
    <property type="component" value="Chromosome 2"/>
</dbReference>
<sequence length="289" mass="32786">MCEIQQSVKEQLTEINSLHITSDLENDINEAAEPKLLNLPVEIILKICSFLEADVLKYSLSKVCRRFENILADEHLWKFWVHSKIKGYFPALPNLKIWDDSPIEWEEICVEMDVERKKWCNVKETTKHIVIKDVHYASVDTVLLANKGGICLSGGRDRGMAFWHVMDLKASASAFDGTTILRDAKPHHIKHDAHAGWVWDLAADNIENASVIFSASWDNTVKAWDLVSGLNCIETFRCGMSALSVEYSTVQTSTIDVTQLRYQNGVLVIGTCDSALEFWIQNNSYSHEL</sequence>
<dbReference type="Gene3D" id="2.130.10.10">
    <property type="entry name" value="YVTN repeat-like/Quinoprotein amine dehydrogenase"/>
    <property type="match status" value="1"/>
</dbReference>
<proteinExistence type="predicted"/>